<comment type="caution">
    <text evidence="2">The sequence shown here is derived from an EMBL/GenBank/DDBJ whole genome shotgun (WGS) entry which is preliminary data.</text>
</comment>
<organism evidence="2 3">
    <name type="scientific">Leptospira kemamanensis</name>
    <dbReference type="NCBI Taxonomy" id="2484942"/>
    <lineage>
        <taxon>Bacteria</taxon>
        <taxon>Pseudomonadati</taxon>
        <taxon>Spirochaetota</taxon>
        <taxon>Spirochaetia</taxon>
        <taxon>Leptospirales</taxon>
        <taxon>Leptospiraceae</taxon>
        <taxon>Leptospira</taxon>
    </lineage>
</organism>
<keyword evidence="2" id="KW-0378">Hydrolase</keyword>
<sequence length="386" mass="44151">MNKQNIYWQLYQDDPILKPGFPSPILADPSFLFPETCPDGLWHLFAHNIFGVLEYTSEDGIQWKKKKSIVRNAMRPFIYQEDGTYYLYYEKYKFLHVLMSWFPYRKWKSRIEVMTSKDLVRWSKPKTVIIPKFPFHKDPNFGESVSNPCLVKFGDKYRMYFSSSLVIVPDCGFCEPKYITVAEASSPLGPFSYFSDPILSPSDMDPFCNLGAGSIKVIPWKGRYLGFQNGIFWNPVRKESCSAILFLQSEDGIHFERINQTPILGPTGRGWKASHVYACDVKYSEAENIFILYFNARDKAHWTKGKEAIGLFVGKVEETKGNSKSESKANSKSKLGSQSNRKFGSKSQKKSKTKPNTSSKSKVTTKSKDSAKKIPSKPKPKKSKSK</sequence>
<dbReference type="GO" id="GO:0016787">
    <property type="term" value="F:hydrolase activity"/>
    <property type="evidence" value="ECO:0007669"/>
    <property type="project" value="UniProtKB-KW"/>
</dbReference>
<name>A0A4R9JRU6_9LEPT</name>
<feature type="compositionally biased region" description="Basic residues" evidence="1">
    <location>
        <begin position="343"/>
        <end position="353"/>
    </location>
</feature>
<feature type="compositionally biased region" description="Low complexity" evidence="1">
    <location>
        <begin position="354"/>
        <end position="364"/>
    </location>
</feature>
<dbReference type="OrthoDB" id="9801455at2"/>
<keyword evidence="3" id="KW-1185">Reference proteome</keyword>
<protein>
    <submittedName>
        <fullName evidence="2">Glycosyl hydrolase family 43</fullName>
    </submittedName>
</protein>
<dbReference type="SUPFAM" id="SSF75005">
    <property type="entry name" value="Arabinanase/levansucrase/invertase"/>
    <property type="match status" value="2"/>
</dbReference>
<dbReference type="Gene3D" id="2.115.10.20">
    <property type="entry name" value="Glycosyl hydrolase domain, family 43"/>
    <property type="match status" value="2"/>
</dbReference>
<feature type="compositionally biased region" description="Basic and acidic residues" evidence="1">
    <location>
        <begin position="320"/>
        <end position="329"/>
    </location>
</feature>
<feature type="compositionally biased region" description="Basic residues" evidence="1">
    <location>
        <begin position="374"/>
        <end position="386"/>
    </location>
</feature>
<gene>
    <name evidence="2" type="ORF">EHQ59_11400</name>
</gene>
<evidence type="ECO:0000313" key="3">
    <source>
        <dbReference type="Proteomes" id="UP000297609"/>
    </source>
</evidence>
<dbReference type="AlphaFoldDB" id="A0A4R9JRU6"/>
<dbReference type="RefSeq" id="WP_135619773.1">
    <property type="nucleotide sequence ID" value="NZ_RQGG01000032.1"/>
</dbReference>
<dbReference type="Proteomes" id="UP000297609">
    <property type="component" value="Unassembled WGS sequence"/>
</dbReference>
<proteinExistence type="predicted"/>
<dbReference type="EMBL" id="RQGG01000032">
    <property type="protein sequence ID" value="TGL51492.1"/>
    <property type="molecule type" value="Genomic_DNA"/>
</dbReference>
<evidence type="ECO:0000313" key="2">
    <source>
        <dbReference type="EMBL" id="TGL51492.1"/>
    </source>
</evidence>
<feature type="region of interest" description="Disordered" evidence="1">
    <location>
        <begin position="320"/>
        <end position="386"/>
    </location>
</feature>
<evidence type="ECO:0000256" key="1">
    <source>
        <dbReference type="SAM" id="MobiDB-lite"/>
    </source>
</evidence>
<reference evidence="2" key="1">
    <citation type="journal article" date="2019" name="PLoS Negl. Trop. Dis.">
        <title>Revisiting the worldwide diversity of Leptospira species in the environment.</title>
        <authorList>
            <person name="Vincent A.T."/>
            <person name="Schiettekatte O."/>
            <person name="Bourhy P."/>
            <person name="Veyrier F.J."/>
            <person name="Picardeau M."/>
        </authorList>
    </citation>
    <scope>NUCLEOTIDE SEQUENCE [LARGE SCALE GENOMIC DNA]</scope>
    <source>
        <strain evidence="2">201702454</strain>
    </source>
</reference>
<dbReference type="InterPro" id="IPR023296">
    <property type="entry name" value="Glyco_hydro_beta-prop_sf"/>
</dbReference>
<accession>A0A4R9JRU6</accession>